<dbReference type="InterPro" id="IPR008278">
    <property type="entry name" value="4-PPantetheinyl_Trfase_dom"/>
</dbReference>
<evidence type="ECO:0000259" key="2">
    <source>
        <dbReference type="Pfam" id="PF01648"/>
    </source>
</evidence>
<evidence type="ECO:0000313" key="4">
    <source>
        <dbReference type="EMBL" id="MBN3558599.1"/>
    </source>
</evidence>
<evidence type="ECO:0000313" key="3">
    <source>
        <dbReference type="EMBL" id="MBB4609266.1"/>
    </source>
</evidence>
<gene>
    <name evidence="3" type="ORF">GGQ89_001478</name>
    <name evidence="4" type="ORF">JYA60_10210</name>
</gene>
<accession>A0AA41DCR4</accession>
<proteinExistence type="predicted"/>
<feature type="domain" description="4'-phosphopantetheinyl transferase" evidence="2">
    <location>
        <begin position="100"/>
        <end position="173"/>
    </location>
</feature>
<keyword evidence="1 4" id="KW-0808">Transferase</keyword>
<organism evidence="4 6">
    <name type="scientific">Sphingomonas yabuuchiae</name>
    <dbReference type="NCBI Taxonomy" id="172044"/>
    <lineage>
        <taxon>Bacteria</taxon>
        <taxon>Pseudomonadati</taxon>
        <taxon>Pseudomonadota</taxon>
        <taxon>Alphaproteobacteria</taxon>
        <taxon>Sphingomonadales</taxon>
        <taxon>Sphingomonadaceae</taxon>
        <taxon>Sphingomonas</taxon>
    </lineage>
</organism>
<dbReference type="SUPFAM" id="SSF56214">
    <property type="entry name" value="4'-phosphopantetheinyl transferase"/>
    <property type="match status" value="1"/>
</dbReference>
<dbReference type="Proteomes" id="UP000704529">
    <property type="component" value="Unassembled WGS sequence"/>
</dbReference>
<comment type="caution">
    <text evidence="4">The sequence shown here is derived from an EMBL/GenBank/DDBJ whole genome shotgun (WGS) entry which is preliminary data.</text>
</comment>
<dbReference type="EMBL" id="JAFHKU010000128">
    <property type="protein sequence ID" value="MBN3558599.1"/>
    <property type="molecule type" value="Genomic_DNA"/>
</dbReference>
<dbReference type="RefSeq" id="WP_184105262.1">
    <property type="nucleotide sequence ID" value="NZ_JACHNX010000004.1"/>
</dbReference>
<name>A0AA41DCR4_9SPHN</name>
<keyword evidence="5" id="KW-1185">Reference proteome</keyword>
<dbReference type="EMBL" id="JACHNX010000004">
    <property type="protein sequence ID" value="MBB4609266.1"/>
    <property type="molecule type" value="Genomic_DNA"/>
</dbReference>
<dbReference type="GO" id="GO:0000287">
    <property type="term" value="F:magnesium ion binding"/>
    <property type="evidence" value="ECO:0007669"/>
    <property type="project" value="InterPro"/>
</dbReference>
<evidence type="ECO:0000313" key="6">
    <source>
        <dbReference type="Proteomes" id="UP000704529"/>
    </source>
</evidence>
<protein>
    <submittedName>
        <fullName evidence="3 4">4'-phosphopantetheinyl transferase</fullName>
        <ecNumber evidence="3">2.7.8.-</ecNumber>
    </submittedName>
</protein>
<reference evidence="4" key="2">
    <citation type="submission" date="2021-01" db="EMBL/GenBank/DDBJ databases">
        <title>Genome Sequencing of Type Strains.</title>
        <authorList>
            <person name="Lemaire J.F."/>
            <person name="Inderbitzin P."/>
            <person name="Collins S.B."/>
            <person name="Wespe N."/>
            <person name="Knight-Connoni V."/>
        </authorList>
    </citation>
    <scope>NUCLEOTIDE SEQUENCE</scope>
    <source>
        <strain evidence="4">DSM 14562</strain>
    </source>
</reference>
<dbReference type="EC" id="2.7.8.-" evidence="3"/>
<dbReference type="Proteomes" id="UP000584663">
    <property type="component" value="Unassembled WGS sequence"/>
</dbReference>
<dbReference type="AlphaFoldDB" id="A0AA41DCR4"/>
<reference evidence="3 5" key="1">
    <citation type="submission" date="2020-08" db="EMBL/GenBank/DDBJ databases">
        <title>Genomic Encyclopedia of Type Strains, Phase IV (KMG-IV): sequencing the most valuable type-strain genomes for metagenomic binning, comparative biology and taxonomic classification.</title>
        <authorList>
            <person name="Goeker M."/>
        </authorList>
    </citation>
    <scope>NUCLEOTIDE SEQUENCE [LARGE SCALE GENOMIC DNA]</scope>
    <source>
        <strain evidence="3 5">DSM 14562</strain>
    </source>
</reference>
<evidence type="ECO:0000313" key="5">
    <source>
        <dbReference type="Proteomes" id="UP000584663"/>
    </source>
</evidence>
<sequence>MIPLRHDGPLDRLEWDGQAPVIWRRADPGRGKRAPLVEALLSRLAGGPVRLARSAAGQPQVAAPQGWYIGLAGRGEACLIAAARQPIAVDREIIDSAPPLWDMLTPAEACALRDATDPSRQWLRRWTIKEAYAKLIGDPRHIAAETIETRLIEDRQATAHRHGERDAHCWTRDDGGAIETVASWA</sequence>
<dbReference type="InterPro" id="IPR037143">
    <property type="entry name" value="4-PPantetheinyl_Trfase_dom_sf"/>
</dbReference>
<evidence type="ECO:0000256" key="1">
    <source>
        <dbReference type="ARBA" id="ARBA00022679"/>
    </source>
</evidence>
<dbReference type="Gene3D" id="3.90.470.20">
    <property type="entry name" value="4'-phosphopantetheinyl transferase domain"/>
    <property type="match status" value="1"/>
</dbReference>
<dbReference type="GO" id="GO:0008897">
    <property type="term" value="F:holo-[acyl-carrier-protein] synthase activity"/>
    <property type="evidence" value="ECO:0007669"/>
    <property type="project" value="InterPro"/>
</dbReference>
<dbReference type="Pfam" id="PF01648">
    <property type="entry name" value="ACPS"/>
    <property type="match status" value="1"/>
</dbReference>